<comment type="caution">
    <text evidence="1">The sequence shown here is derived from an EMBL/GenBank/DDBJ whole genome shotgun (WGS) entry which is preliminary data.</text>
</comment>
<accession>A0A374P6J4</accession>
<dbReference type="AlphaFoldDB" id="A0A374P6J4"/>
<reference evidence="1 2" key="1">
    <citation type="submission" date="2018-08" db="EMBL/GenBank/DDBJ databases">
        <title>A genome reference for cultivated species of the human gut microbiota.</title>
        <authorList>
            <person name="Zou Y."/>
            <person name="Xue W."/>
            <person name="Luo G."/>
        </authorList>
    </citation>
    <scope>NUCLEOTIDE SEQUENCE [LARGE SCALE GENOMIC DNA]</scope>
    <source>
        <strain evidence="1 2">TM09-12</strain>
    </source>
</reference>
<dbReference type="Gene3D" id="3.90.1720.10">
    <property type="entry name" value="endopeptidase domain like (from Nostoc punctiforme)"/>
    <property type="match status" value="1"/>
</dbReference>
<dbReference type="PROSITE" id="PS51257">
    <property type="entry name" value="PROKAR_LIPOPROTEIN"/>
    <property type="match status" value="1"/>
</dbReference>
<name>A0A374P6J4_9FIRM</name>
<dbReference type="EMBL" id="QSON01000008">
    <property type="protein sequence ID" value="RGJ02138.1"/>
    <property type="molecule type" value="Genomic_DNA"/>
</dbReference>
<sequence length="367" mass="41971">MKQRLFPILILGVVILACIAFYFGGGYTAYNLAYIFSFVFLLFYAIFSASTILEKIAQIIIYALVMVVQILFNTFILRNLFEDNGIIGCLCRLLGILFIFIPIIIKQIFFYRRNGFPFCILGEYPALTYSELLSNKNEIASKIEKLKSTGQVLSKEHLQEILHDLPRHSSFSYINNGSLTAEYFQKAAESFNDGFIYLVITQTKSASSEVIGLFTNRIFNHVSLSFDRDLQTIISYNGGEKIKPPGLNPELLEHLTEKTGASIMLYQLPATRQQKKTMLDKVQEINNEGSAYNLIGLVFKFSRKPNIMFCSQFTYTMLEIAGLNYFEQKAAHVRPTDFIELDYYRKLQFVDRIVLDNGDNAYGEENP</sequence>
<gene>
    <name evidence="1" type="ORF">DXD79_18315</name>
</gene>
<dbReference type="Proteomes" id="UP000263014">
    <property type="component" value="Unassembled WGS sequence"/>
</dbReference>
<dbReference type="RefSeq" id="WP_006775573.1">
    <property type="nucleotide sequence ID" value="NZ_CAJKZF010000025.1"/>
</dbReference>
<evidence type="ECO:0000313" key="1">
    <source>
        <dbReference type="EMBL" id="RGJ02138.1"/>
    </source>
</evidence>
<evidence type="ECO:0000313" key="2">
    <source>
        <dbReference type="Proteomes" id="UP000263014"/>
    </source>
</evidence>
<protein>
    <submittedName>
        <fullName evidence="1">Uncharacterized protein</fullName>
    </submittedName>
</protein>
<dbReference type="GeneID" id="93148060"/>
<proteinExistence type="predicted"/>
<organism evidence="1 2">
    <name type="scientific">Hungatella hathewayi</name>
    <dbReference type="NCBI Taxonomy" id="154046"/>
    <lineage>
        <taxon>Bacteria</taxon>
        <taxon>Bacillati</taxon>
        <taxon>Bacillota</taxon>
        <taxon>Clostridia</taxon>
        <taxon>Lachnospirales</taxon>
        <taxon>Lachnospiraceae</taxon>
        <taxon>Hungatella</taxon>
    </lineage>
</organism>
<dbReference type="InterPro" id="IPR038765">
    <property type="entry name" value="Papain-like_cys_pep_sf"/>
</dbReference>
<dbReference type="SUPFAM" id="SSF54001">
    <property type="entry name" value="Cysteine proteinases"/>
    <property type="match status" value="1"/>
</dbReference>